<evidence type="ECO:0000256" key="1">
    <source>
        <dbReference type="ARBA" id="ARBA00022793"/>
    </source>
</evidence>
<keyword evidence="2" id="KW-0456">Lyase</keyword>
<gene>
    <name evidence="3" type="ORF">PG991_016211</name>
</gene>
<keyword evidence="4" id="KW-1185">Reference proteome</keyword>
<dbReference type="Proteomes" id="UP001396898">
    <property type="component" value="Unassembled WGS sequence"/>
</dbReference>
<proteinExistence type="predicted"/>
<organism evidence="3 4">
    <name type="scientific">Apiospora marii</name>
    <dbReference type="NCBI Taxonomy" id="335849"/>
    <lineage>
        <taxon>Eukaryota</taxon>
        <taxon>Fungi</taxon>
        <taxon>Dikarya</taxon>
        <taxon>Ascomycota</taxon>
        <taxon>Pezizomycotina</taxon>
        <taxon>Sordariomycetes</taxon>
        <taxon>Xylariomycetidae</taxon>
        <taxon>Amphisphaeriales</taxon>
        <taxon>Apiosporaceae</taxon>
        <taxon>Apiospora</taxon>
    </lineage>
</organism>
<sequence>MAEKIQELVHDDAHHSQKALGDLTDAAANNHNDSSLEHIHGNAETPETHSWIKKYLPHHINMHELENGYHLGNYVIDRETGEKSWEAMSIYVRLGMHLLFYGSQQAKFLHWKRTEKYLEKESRKMGDAYDLPESRDHIAPFIKSFALEDTLAQLVEPDPAKYPNFNAFFSRAIREDARPVAEPGNPRVVSSVADCRLSVFPTVDLATQYWIKGSGFTVERLLGGDKEKARLFEGGSIAIHRLAPQDYHRWHAPVDGTVRSVEEIPGTYYTVNPQAINQSGTLDVFCENRRSVMMVEQTGTGRPVAIIAIGAMLVGSIIYVDGLGQPGAPMRRGQCVGKFQYGGSTVVTLHPRGDLDLDQDLVRNSTEQNCETLVRVGWRIGASL</sequence>
<protein>
    <submittedName>
        <fullName evidence="3">Phosphatidylserine decarboxylase-domain-containing protein</fullName>
    </submittedName>
</protein>
<dbReference type="PANTHER" id="PTHR10067:SF17">
    <property type="entry name" value="PHOSPHATIDYLSERINE DECARBOXYLASE PROENZYME 2"/>
    <property type="match status" value="1"/>
</dbReference>
<evidence type="ECO:0000313" key="4">
    <source>
        <dbReference type="Proteomes" id="UP001396898"/>
    </source>
</evidence>
<dbReference type="PANTHER" id="PTHR10067">
    <property type="entry name" value="PHOSPHATIDYLSERINE DECARBOXYLASE"/>
    <property type="match status" value="1"/>
</dbReference>
<reference evidence="3 4" key="1">
    <citation type="submission" date="2023-01" db="EMBL/GenBank/DDBJ databases">
        <title>Analysis of 21 Apiospora genomes using comparative genomics revels a genus with tremendous synthesis potential of carbohydrate active enzymes and secondary metabolites.</title>
        <authorList>
            <person name="Sorensen T."/>
        </authorList>
    </citation>
    <scope>NUCLEOTIDE SEQUENCE [LARGE SCALE GENOMIC DNA]</scope>
    <source>
        <strain evidence="3 4">CBS 20057</strain>
    </source>
</reference>
<dbReference type="EMBL" id="JAQQWI010000024">
    <property type="protein sequence ID" value="KAK7994623.1"/>
    <property type="molecule type" value="Genomic_DNA"/>
</dbReference>
<dbReference type="InterPro" id="IPR003817">
    <property type="entry name" value="PS_Dcarbxylase"/>
</dbReference>
<comment type="caution">
    <text evidence="3">The sequence shown here is derived from an EMBL/GenBank/DDBJ whole genome shotgun (WGS) entry which is preliminary data.</text>
</comment>
<keyword evidence="1" id="KW-0210">Decarboxylase</keyword>
<name>A0ABR1R0V2_9PEZI</name>
<evidence type="ECO:0000256" key="2">
    <source>
        <dbReference type="ARBA" id="ARBA00023239"/>
    </source>
</evidence>
<accession>A0ABR1R0V2</accession>
<evidence type="ECO:0000313" key="3">
    <source>
        <dbReference type="EMBL" id="KAK7994623.1"/>
    </source>
</evidence>
<dbReference type="Pfam" id="PF02666">
    <property type="entry name" value="PS_Dcarbxylase"/>
    <property type="match status" value="1"/>
</dbReference>